<proteinExistence type="predicted"/>
<feature type="repeat" description="NHL" evidence="2">
    <location>
        <begin position="423"/>
        <end position="454"/>
    </location>
</feature>
<dbReference type="InterPro" id="IPR011042">
    <property type="entry name" value="6-blade_b-propeller_TolB-like"/>
</dbReference>
<dbReference type="Gene3D" id="2.120.10.30">
    <property type="entry name" value="TolB, C-terminal domain"/>
    <property type="match status" value="2"/>
</dbReference>
<evidence type="ECO:0000256" key="2">
    <source>
        <dbReference type="PROSITE-ProRule" id="PRU00504"/>
    </source>
</evidence>
<dbReference type="PANTHER" id="PTHR24104">
    <property type="entry name" value="E3 UBIQUITIN-PROTEIN LIGASE NHLRC1-RELATED"/>
    <property type="match status" value="1"/>
</dbReference>
<evidence type="ECO:0000256" key="1">
    <source>
        <dbReference type="ARBA" id="ARBA00022737"/>
    </source>
</evidence>
<evidence type="ECO:0000313" key="4">
    <source>
        <dbReference type="Proteomes" id="UP000663824"/>
    </source>
</evidence>
<dbReference type="AlphaFoldDB" id="A0A816QV19"/>
<dbReference type="GO" id="GO:0008270">
    <property type="term" value="F:zinc ion binding"/>
    <property type="evidence" value="ECO:0007669"/>
    <property type="project" value="UniProtKB-KW"/>
</dbReference>
<name>A0A816QV19_9BILA</name>
<reference evidence="3" key="1">
    <citation type="submission" date="2021-02" db="EMBL/GenBank/DDBJ databases">
        <authorList>
            <person name="Nowell W R."/>
        </authorList>
    </citation>
    <scope>NUCLEOTIDE SEQUENCE</scope>
</reference>
<dbReference type="Pfam" id="PF01436">
    <property type="entry name" value="NHL"/>
    <property type="match status" value="2"/>
</dbReference>
<dbReference type="GO" id="GO:0061630">
    <property type="term" value="F:ubiquitin protein ligase activity"/>
    <property type="evidence" value="ECO:0007669"/>
    <property type="project" value="TreeGrafter"/>
</dbReference>
<dbReference type="InterPro" id="IPR001258">
    <property type="entry name" value="NHL_repeat"/>
</dbReference>
<dbReference type="GO" id="GO:0000209">
    <property type="term" value="P:protein polyubiquitination"/>
    <property type="evidence" value="ECO:0007669"/>
    <property type="project" value="TreeGrafter"/>
</dbReference>
<dbReference type="InterPro" id="IPR050952">
    <property type="entry name" value="TRIM-NHL_E3_ligases"/>
</dbReference>
<dbReference type="CDD" id="cd05819">
    <property type="entry name" value="NHL"/>
    <property type="match status" value="1"/>
</dbReference>
<protein>
    <submittedName>
        <fullName evidence="3">Uncharacterized protein</fullName>
    </submittedName>
</protein>
<dbReference type="Proteomes" id="UP000663824">
    <property type="component" value="Unassembled WGS sequence"/>
</dbReference>
<feature type="non-terminal residue" evidence="3">
    <location>
        <position position="1"/>
    </location>
</feature>
<dbReference type="GO" id="GO:0043161">
    <property type="term" value="P:proteasome-mediated ubiquitin-dependent protein catabolic process"/>
    <property type="evidence" value="ECO:0007669"/>
    <property type="project" value="TreeGrafter"/>
</dbReference>
<keyword evidence="1" id="KW-0677">Repeat</keyword>
<gene>
    <name evidence="3" type="ORF">MBJ925_LOCUS15729</name>
</gene>
<dbReference type="PANTHER" id="PTHR24104:SF25">
    <property type="entry name" value="PROTEIN LIN-41"/>
    <property type="match status" value="1"/>
</dbReference>
<dbReference type="SUPFAM" id="SSF101898">
    <property type="entry name" value="NHL repeat"/>
    <property type="match status" value="1"/>
</dbReference>
<feature type="repeat" description="NHL" evidence="2">
    <location>
        <begin position="662"/>
        <end position="698"/>
    </location>
</feature>
<dbReference type="Gene3D" id="2.40.10.500">
    <property type="match status" value="1"/>
</dbReference>
<organism evidence="3 4">
    <name type="scientific">Rotaria magnacalcarata</name>
    <dbReference type="NCBI Taxonomy" id="392030"/>
    <lineage>
        <taxon>Eukaryota</taxon>
        <taxon>Metazoa</taxon>
        <taxon>Spiralia</taxon>
        <taxon>Gnathifera</taxon>
        <taxon>Rotifera</taxon>
        <taxon>Eurotatoria</taxon>
        <taxon>Bdelloidea</taxon>
        <taxon>Philodinida</taxon>
        <taxon>Philodinidae</taxon>
        <taxon>Rotaria</taxon>
    </lineage>
</organism>
<dbReference type="EMBL" id="CAJNRE010007472">
    <property type="protein sequence ID" value="CAF2065584.1"/>
    <property type="molecule type" value="Genomic_DNA"/>
</dbReference>
<comment type="caution">
    <text evidence="3">The sequence shown here is derived from an EMBL/GenBank/DDBJ whole genome shotgun (WGS) entry which is preliminary data.</text>
</comment>
<evidence type="ECO:0000313" key="3">
    <source>
        <dbReference type="EMBL" id="CAF2065584.1"/>
    </source>
</evidence>
<accession>A0A816QV19</accession>
<sequence>VFIRDRHANNRFRNSSTEDGEVQRPYHRIRRNAATVSDEQLSYKNFLTRNSPEFSRPGGGELTYYYMAIQVTASTSASYTFVCDSRMDTYGYLYTLPFIPSSPQSNLVVAKDDGGSQGNFQITVTFTVTQSMILVVTTYHPDNIGELNISIHGPAQLSLTPYISASNTETNTNETTSVETTATTTITTSTTTTTPIITTATTVTTKVATKKSTKRTTRRTKKKAIRPTITTPTAVTATMLGIQSSYAGALTEKSSSFMRPKQGEYGFYFLAIKVKTSSSGIYTIVCKSGIDTYGCLYNESFLPSSPNSKLIATDDDSGSKGNFKLIANLTTTESTILVVTTCNAEQTGAFKVIVYGPEKTILTQYVTIPITTKSTSTTTSTTTTTNTTKSRIGVLPTIPANAKWTQNGLTVAGGNGLGNAINQLNRPWGLSVDDDQTVIIADHENHRIIQWKKGDTTNGQIVAGGKGRGNGLDQLNSPLDIVIDQETDSFIICDRDNRRVIRWSRRSGTTQGEILIDNIDCDGLAVDNQRYLYVSDYVKHEVRRYQLGEKNSTLVAGGNGQGDGLNQLRYPRYLFVDGQQNVFVSDKDNHRVMKWNKGAKEGIIVAGGRDYGNALTQFDRPQGLFVDMLGTLYVADWGNNRVMRWTQGAQQGTVVVGGNGQGAGANELYWPIGLSFDRHGNLYVVDNSNHRVQRFSIE</sequence>
<dbReference type="PROSITE" id="PS51125">
    <property type="entry name" value="NHL"/>
    <property type="match status" value="2"/>
</dbReference>